<evidence type="ECO:0000313" key="2">
    <source>
        <dbReference type="EMBL" id="HIW99679.1"/>
    </source>
</evidence>
<dbReference type="GO" id="GO:0006777">
    <property type="term" value="P:Mo-molybdopterin cofactor biosynthetic process"/>
    <property type="evidence" value="ECO:0007669"/>
    <property type="project" value="InterPro"/>
</dbReference>
<feature type="region of interest" description="Disordered" evidence="1">
    <location>
        <begin position="1"/>
        <end position="29"/>
    </location>
</feature>
<dbReference type="Gene3D" id="3.90.1170.40">
    <property type="entry name" value="Molybdopterin biosynthesis MoaE subunit"/>
    <property type="match status" value="1"/>
</dbReference>
<dbReference type="CDD" id="cd00756">
    <property type="entry name" value="MoaE"/>
    <property type="match status" value="1"/>
</dbReference>
<dbReference type="SUPFAM" id="SSF54690">
    <property type="entry name" value="Molybdopterin synthase subunit MoaE"/>
    <property type="match status" value="1"/>
</dbReference>
<proteinExistence type="predicted"/>
<protein>
    <submittedName>
        <fullName evidence="2">Molybdenum cofactor biosynthesis protein MoaE</fullName>
    </submittedName>
</protein>
<dbReference type="PANTHER" id="PTHR23404">
    <property type="entry name" value="MOLYBDOPTERIN SYNTHASE RELATED"/>
    <property type="match status" value="1"/>
</dbReference>
<dbReference type="InterPro" id="IPR036563">
    <property type="entry name" value="MoaE_sf"/>
</dbReference>
<evidence type="ECO:0000313" key="3">
    <source>
        <dbReference type="Proteomes" id="UP000824151"/>
    </source>
</evidence>
<dbReference type="AlphaFoldDB" id="A0A9D2A7Y6"/>
<dbReference type="InterPro" id="IPR003448">
    <property type="entry name" value="Mopterin_biosynth_MoaE"/>
</dbReference>
<sequence length="185" mass="19448">MRDAAEASSAEAPAGGAAGAEALSAQEQAAELDRDGFRVGSPGLAARDRVIRADLSEAALQQHSAEDGVWGQEAGAVVGFSGIVRNHDDGRSVERLSYTAHPQAADRLREVAQGIAGQYPGVRVWVSHRVGALEVGDHALVAAIAAAHRAEAFAACAELIEQVKAEVPIWKEQFFSDGTREWVGL</sequence>
<reference evidence="2" key="1">
    <citation type="journal article" date="2021" name="PeerJ">
        <title>Extensive microbial diversity within the chicken gut microbiome revealed by metagenomics and culture.</title>
        <authorList>
            <person name="Gilroy R."/>
            <person name="Ravi A."/>
            <person name="Getino M."/>
            <person name="Pursley I."/>
            <person name="Horton D.L."/>
            <person name="Alikhan N.F."/>
            <person name="Baker D."/>
            <person name="Gharbi K."/>
            <person name="Hall N."/>
            <person name="Watson M."/>
            <person name="Adriaenssens E.M."/>
            <person name="Foster-Nyarko E."/>
            <person name="Jarju S."/>
            <person name="Secka A."/>
            <person name="Antonio M."/>
            <person name="Oren A."/>
            <person name="Chaudhuri R.R."/>
            <person name="La Ragione R."/>
            <person name="Hildebrand F."/>
            <person name="Pallen M.J."/>
        </authorList>
    </citation>
    <scope>NUCLEOTIDE SEQUENCE</scope>
    <source>
        <strain evidence="2">ChiHejej3B27-3195</strain>
    </source>
</reference>
<reference evidence="2" key="2">
    <citation type="submission" date="2021-04" db="EMBL/GenBank/DDBJ databases">
        <authorList>
            <person name="Gilroy R."/>
        </authorList>
    </citation>
    <scope>NUCLEOTIDE SEQUENCE</scope>
    <source>
        <strain evidence="2">ChiHejej3B27-3195</strain>
    </source>
</reference>
<accession>A0A9D2A7Y6</accession>
<evidence type="ECO:0000256" key="1">
    <source>
        <dbReference type="SAM" id="MobiDB-lite"/>
    </source>
</evidence>
<name>A0A9D2A7Y6_9MICC</name>
<dbReference type="EMBL" id="DXGD01000221">
    <property type="protein sequence ID" value="HIW99679.1"/>
    <property type="molecule type" value="Genomic_DNA"/>
</dbReference>
<dbReference type="Pfam" id="PF02391">
    <property type="entry name" value="MoaE"/>
    <property type="match status" value="1"/>
</dbReference>
<organism evidence="2 3">
    <name type="scientific">Candidatus Nesterenkonia stercoripullorum</name>
    <dbReference type="NCBI Taxonomy" id="2838701"/>
    <lineage>
        <taxon>Bacteria</taxon>
        <taxon>Bacillati</taxon>
        <taxon>Actinomycetota</taxon>
        <taxon>Actinomycetes</taxon>
        <taxon>Micrococcales</taxon>
        <taxon>Micrococcaceae</taxon>
        <taxon>Nesterenkonia</taxon>
    </lineage>
</organism>
<dbReference type="Proteomes" id="UP000824151">
    <property type="component" value="Unassembled WGS sequence"/>
</dbReference>
<comment type="caution">
    <text evidence="2">The sequence shown here is derived from an EMBL/GenBank/DDBJ whole genome shotgun (WGS) entry which is preliminary data.</text>
</comment>
<gene>
    <name evidence="2" type="ORF">H9871_06010</name>
</gene>